<dbReference type="PROSITE" id="PS50181">
    <property type="entry name" value="FBOX"/>
    <property type="match status" value="1"/>
</dbReference>
<comment type="cofactor">
    <cofactor evidence="1">
        <name>Fe(2+)</name>
        <dbReference type="ChEBI" id="CHEBI:29033"/>
    </cofactor>
</comment>
<reference evidence="10 11" key="1">
    <citation type="submission" date="2017-07" db="EMBL/GenBank/DDBJ databases">
        <title>An improved, manually edited Actinidia chinensis var. chinensis (kiwifruit) genome highlights the challenges associated with draft genomes and gene prediction in plants.</title>
        <authorList>
            <person name="Pilkington S."/>
            <person name="Crowhurst R."/>
            <person name="Hilario E."/>
            <person name="Nardozza S."/>
            <person name="Fraser L."/>
            <person name="Peng Y."/>
            <person name="Gunaseelan K."/>
            <person name="Simpson R."/>
            <person name="Tahir J."/>
            <person name="Deroles S."/>
            <person name="Templeton K."/>
            <person name="Luo Z."/>
            <person name="Davy M."/>
            <person name="Cheng C."/>
            <person name="Mcneilage M."/>
            <person name="Scaglione D."/>
            <person name="Liu Y."/>
            <person name="Zhang Q."/>
            <person name="Datson P."/>
            <person name="De Silva N."/>
            <person name="Gardiner S."/>
            <person name="Bassett H."/>
            <person name="Chagne D."/>
            <person name="Mccallum J."/>
            <person name="Dzierzon H."/>
            <person name="Deng C."/>
            <person name="Wang Y.-Y."/>
            <person name="Barron N."/>
            <person name="Manako K."/>
            <person name="Bowen J."/>
            <person name="Foster T."/>
            <person name="Erridge Z."/>
            <person name="Tiffin H."/>
            <person name="Waite C."/>
            <person name="Davies K."/>
            <person name="Grierson E."/>
            <person name="Laing W."/>
            <person name="Kirk R."/>
            <person name="Chen X."/>
            <person name="Wood M."/>
            <person name="Montefiori M."/>
            <person name="Brummell D."/>
            <person name="Schwinn K."/>
            <person name="Catanach A."/>
            <person name="Fullerton C."/>
            <person name="Li D."/>
            <person name="Meiyalaghan S."/>
            <person name="Nieuwenhuizen N."/>
            <person name="Read N."/>
            <person name="Prakash R."/>
            <person name="Hunter D."/>
            <person name="Zhang H."/>
            <person name="Mckenzie M."/>
            <person name="Knabel M."/>
            <person name="Harris A."/>
            <person name="Allan A."/>
            <person name="Chen A."/>
            <person name="Janssen B."/>
            <person name="Plunkett B."/>
            <person name="Dwamena C."/>
            <person name="Voogd C."/>
            <person name="Leif D."/>
            <person name="Lafferty D."/>
            <person name="Souleyre E."/>
            <person name="Varkonyi-Gasic E."/>
            <person name="Gambi F."/>
            <person name="Hanley J."/>
            <person name="Yao J.-L."/>
            <person name="Cheung J."/>
            <person name="David K."/>
            <person name="Warren B."/>
            <person name="Marsh K."/>
            <person name="Snowden K."/>
            <person name="Lin-Wang K."/>
            <person name="Brian L."/>
            <person name="Martinez-Sanchez M."/>
            <person name="Wang M."/>
            <person name="Ileperuma N."/>
            <person name="Macnee N."/>
            <person name="Campin R."/>
            <person name="Mcatee P."/>
            <person name="Drummond R."/>
            <person name="Espley R."/>
            <person name="Ireland H."/>
            <person name="Wu R."/>
            <person name="Atkinson R."/>
            <person name="Karunairetnam S."/>
            <person name="Bulley S."/>
            <person name="Chunkath S."/>
            <person name="Hanley Z."/>
            <person name="Storey R."/>
            <person name="Thrimawithana A."/>
            <person name="Thomson S."/>
            <person name="David C."/>
            <person name="Testolin R."/>
        </authorList>
    </citation>
    <scope>NUCLEOTIDE SEQUENCE [LARGE SCALE GENOMIC DNA]</scope>
    <source>
        <strain evidence="11">cv. Red5</strain>
        <tissue evidence="10">Young leaf</tissue>
    </source>
</reference>
<dbReference type="GO" id="GO:0016491">
    <property type="term" value="F:oxidoreductase activity"/>
    <property type="evidence" value="ECO:0007669"/>
    <property type="project" value="UniProtKB-KW"/>
</dbReference>
<dbReference type="GO" id="GO:0005737">
    <property type="term" value="C:cytoplasm"/>
    <property type="evidence" value="ECO:0007669"/>
    <property type="project" value="TreeGrafter"/>
</dbReference>
<dbReference type="Pfam" id="PF13621">
    <property type="entry name" value="Cupin_8"/>
    <property type="match status" value="1"/>
</dbReference>
<evidence type="ECO:0000256" key="6">
    <source>
        <dbReference type="ARBA" id="ARBA00023004"/>
    </source>
</evidence>
<evidence type="ECO:0000256" key="4">
    <source>
        <dbReference type="ARBA" id="ARBA00022723"/>
    </source>
</evidence>
<sequence length="976" mass="111748">MEIEYSESQCAPKDRRTDALGDLRVLPDEILCAVLVYLTPRDVARLSCVSSVMYIICNEEPLWMSLCLSNLNGQLKYTGSWKKTALDQLNLPNEYQETCIKPMHFDGFNSLFLLRRHYRCYTTLAGFSFDDGNVERRKDLSLEDFRREFDVKKPVLLSGLADTWPAKHTWTIDQLLLKYGDTAFKISQKSARKISMKFKDYVSYMQIQHDEDPLYIFDEKFGEVAPGLLNDYKVPHLFQEDYFDILDREKRPAFRWLIIGPERSGASWHVDPALTSAWNTLLCGRKRWALYPPGRVPLGVTVHVNEEDGDVNIETPSSLQWWLDFYPLLADEDKPIECTQLPGETIFVPSGWWHCVLNLETTVAVTQNFVNSTNFEFVCLDMAPGYQHKGVCRAGLLALDEGRYEDAKKVTLSAKVSLSNSDLTRKEKRIKFCEPVEEPNSGKAATWTSISHNVHDQEFSYDINFLEMFLDKGRDHYNSLWSSSNCIGQREMREWLWKLWVEKPGLRNLIWKGACLALNAGKWSECITEICTFHKLSFPTDDERLPVGMGSNPVYLISDHAIKLYVEGGLEASLHALGSELEFYNMLCKVDSPLKNHIPGVLASGILFIENGSYKIEPWDGKGVPNVIDSCNLIRKKCLEVDFPFGVGSKRHFEFRKAGIDISESISSSECSRIWPYIVTKRCKGKTFADLRDTLSWEDTLRLASFLGEQLHNLHLLPFPSLNASAFPYSEEEIKYLCGNGSVTDKLSIPTEWDFFIRTLTRRKKDVSSRLTKWGDPIPSFLIDKVDEYIPDDFAKFLNIFEDGKVGKPCSWIHSDIMDDNIHMEPSCVSHCPTEHTLDADAMHNSYVNGYHDGGGEVTSWRPSHILDFSDLSIGDPICDLIPIHLDVFRGDPNLLKRFLDSYRLPLARKISQHVSVDSDSKFGRLSYITMCYCILHEENILGAIFSIWRELRTAKSWEEVEDTVWGDLNKYSGFC</sequence>
<dbReference type="GO" id="GO:0046872">
    <property type="term" value="F:metal ion binding"/>
    <property type="evidence" value="ECO:0007669"/>
    <property type="project" value="UniProtKB-KW"/>
</dbReference>
<keyword evidence="7" id="KW-0539">Nucleus</keyword>
<dbReference type="InterPro" id="IPR011009">
    <property type="entry name" value="Kinase-like_dom_sf"/>
</dbReference>
<dbReference type="CDD" id="cd09917">
    <property type="entry name" value="F-box_SF"/>
    <property type="match status" value="1"/>
</dbReference>
<reference evidence="11" key="2">
    <citation type="journal article" date="2018" name="BMC Genomics">
        <title>A manually annotated Actinidia chinensis var. chinensis (kiwifruit) genome highlights the challenges associated with draft genomes and gene prediction in plants.</title>
        <authorList>
            <person name="Pilkington S.M."/>
            <person name="Crowhurst R."/>
            <person name="Hilario E."/>
            <person name="Nardozza S."/>
            <person name="Fraser L."/>
            <person name="Peng Y."/>
            <person name="Gunaseelan K."/>
            <person name="Simpson R."/>
            <person name="Tahir J."/>
            <person name="Deroles S.C."/>
            <person name="Templeton K."/>
            <person name="Luo Z."/>
            <person name="Davy M."/>
            <person name="Cheng C."/>
            <person name="McNeilage M."/>
            <person name="Scaglione D."/>
            <person name="Liu Y."/>
            <person name="Zhang Q."/>
            <person name="Datson P."/>
            <person name="De Silva N."/>
            <person name="Gardiner S.E."/>
            <person name="Bassett H."/>
            <person name="Chagne D."/>
            <person name="McCallum J."/>
            <person name="Dzierzon H."/>
            <person name="Deng C."/>
            <person name="Wang Y.Y."/>
            <person name="Barron L."/>
            <person name="Manako K."/>
            <person name="Bowen J."/>
            <person name="Foster T.M."/>
            <person name="Erridge Z.A."/>
            <person name="Tiffin H."/>
            <person name="Waite C.N."/>
            <person name="Davies K.M."/>
            <person name="Grierson E.P."/>
            <person name="Laing W.A."/>
            <person name="Kirk R."/>
            <person name="Chen X."/>
            <person name="Wood M."/>
            <person name="Montefiori M."/>
            <person name="Brummell D.A."/>
            <person name="Schwinn K.E."/>
            <person name="Catanach A."/>
            <person name="Fullerton C."/>
            <person name="Li D."/>
            <person name="Meiyalaghan S."/>
            <person name="Nieuwenhuizen N."/>
            <person name="Read N."/>
            <person name="Prakash R."/>
            <person name="Hunter D."/>
            <person name="Zhang H."/>
            <person name="McKenzie M."/>
            <person name="Knabel M."/>
            <person name="Harris A."/>
            <person name="Allan A.C."/>
            <person name="Gleave A."/>
            <person name="Chen A."/>
            <person name="Janssen B.J."/>
            <person name="Plunkett B."/>
            <person name="Ampomah-Dwamena C."/>
            <person name="Voogd C."/>
            <person name="Leif D."/>
            <person name="Lafferty D."/>
            <person name="Souleyre E.J.F."/>
            <person name="Varkonyi-Gasic E."/>
            <person name="Gambi F."/>
            <person name="Hanley J."/>
            <person name="Yao J.L."/>
            <person name="Cheung J."/>
            <person name="David K.M."/>
            <person name="Warren B."/>
            <person name="Marsh K."/>
            <person name="Snowden K.C."/>
            <person name="Lin-Wang K."/>
            <person name="Brian L."/>
            <person name="Martinez-Sanchez M."/>
            <person name="Wang M."/>
            <person name="Ileperuma N."/>
            <person name="Macnee N."/>
            <person name="Campin R."/>
            <person name="McAtee P."/>
            <person name="Drummond R.S.M."/>
            <person name="Espley R.V."/>
            <person name="Ireland H.S."/>
            <person name="Wu R."/>
            <person name="Atkinson R.G."/>
            <person name="Karunairetnam S."/>
            <person name="Bulley S."/>
            <person name="Chunkath S."/>
            <person name="Hanley Z."/>
            <person name="Storey R."/>
            <person name="Thrimawithana A.H."/>
            <person name="Thomson S."/>
            <person name="David C."/>
            <person name="Testolin R."/>
            <person name="Huang H."/>
            <person name="Hellens R.P."/>
            <person name="Schaffer R.J."/>
        </authorList>
    </citation>
    <scope>NUCLEOTIDE SEQUENCE [LARGE SCALE GENOMIC DNA]</scope>
    <source>
        <strain evidence="11">cv. Red5</strain>
    </source>
</reference>
<evidence type="ECO:0000313" key="10">
    <source>
        <dbReference type="EMBL" id="PSR99866.1"/>
    </source>
</evidence>
<comment type="subcellular location">
    <subcellularLocation>
        <location evidence="2">Nucleus</location>
    </subcellularLocation>
</comment>
<dbReference type="PANTHER" id="PTHR12480">
    <property type="entry name" value="ARGININE DEMETHYLASE AND LYSYL-HYDROXYLASE JMJD"/>
    <property type="match status" value="1"/>
</dbReference>
<accession>A0A2R6Q0C4</accession>
<dbReference type="GO" id="GO:0005634">
    <property type="term" value="C:nucleus"/>
    <property type="evidence" value="ECO:0007669"/>
    <property type="project" value="UniProtKB-SubCell"/>
</dbReference>
<comment type="similarity">
    <text evidence="3">Belongs to the JARID1 histone demethylase family.</text>
</comment>
<dbReference type="OMA" id="AIFSIWK"/>
<dbReference type="InterPro" id="IPR001810">
    <property type="entry name" value="F-box_dom"/>
</dbReference>
<dbReference type="OrthoDB" id="424465at2759"/>
<dbReference type="Pfam" id="PF12937">
    <property type="entry name" value="F-box-like"/>
    <property type="match status" value="1"/>
</dbReference>
<evidence type="ECO:0000256" key="3">
    <source>
        <dbReference type="ARBA" id="ARBA00006801"/>
    </source>
</evidence>
<dbReference type="Gramene" id="PSR99866">
    <property type="protein sequence ID" value="PSR99866"/>
    <property type="gene ID" value="CEY00_Acc23929"/>
</dbReference>
<dbReference type="SUPFAM" id="SSF81383">
    <property type="entry name" value="F-box domain"/>
    <property type="match status" value="1"/>
</dbReference>
<name>A0A2R6Q0C4_ACTCC</name>
<evidence type="ECO:0000313" key="11">
    <source>
        <dbReference type="Proteomes" id="UP000241394"/>
    </source>
</evidence>
<keyword evidence="6" id="KW-0408">Iron</keyword>
<dbReference type="STRING" id="1590841.A0A2R6Q0C4"/>
<dbReference type="PROSITE" id="PS51184">
    <property type="entry name" value="JMJC"/>
    <property type="match status" value="1"/>
</dbReference>
<protein>
    <submittedName>
        <fullName evidence="10">F-box protein</fullName>
    </submittedName>
</protein>
<dbReference type="InterPro" id="IPR041667">
    <property type="entry name" value="Cupin_8"/>
</dbReference>
<comment type="caution">
    <text evidence="10">The sequence shown here is derived from an EMBL/GenBank/DDBJ whole genome shotgun (WGS) entry which is preliminary data.</text>
</comment>
<evidence type="ECO:0000256" key="5">
    <source>
        <dbReference type="ARBA" id="ARBA00023002"/>
    </source>
</evidence>
<dbReference type="AlphaFoldDB" id="A0A2R6Q0C4"/>
<keyword evidence="11" id="KW-1185">Reference proteome</keyword>
<dbReference type="Proteomes" id="UP000241394">
    <property type="component" value="Chromosome LG21"/>
</dbReference>
<dbReference type="InterPro" id="IPR003347">
    <property type="entry name" value="JmjC_dom"/>
</dbReference>
<dbReference type="InterPro" id="IPR050910">
    <property type="entry name" value="JMJD6_ArgDemeth/LysHydrox"/>
</dbReference>
<proteinExistence type="inferred from homology"/>
<dbReference type="SUPFAM" id="SSF51197">
    <property type="entry name" value="Clavaminate synthase-like"/>
    <property type="match status" value="1"/>
</dbReference>
<gene>
    <name evidence="10" type="ORF">CEY00_Acc23929</name>
</gene>
<dbReference type="SUPFAM" id="SSF56112">
    <property type="entry name" value="Protein kinase-like (PK-like)"/>
    <property type="match status" value="1"/>
</dbReference>
<evidence type="ECO:0000259" key="9">
    <source>
        <dbReference type="PROSITE" id="PS51184"/>
    </source>
</evidence>
<dbReference type="Gene3D" id="1.20.1280.50">
    <property type="match status" value="1"/>
</dbReference>
<dbReference type="PANTHER" id="PTHR12480:SF35">
    <property type="entry name" value="TRANSCRIPTION FACTOR JUMONJI, JMJC DOMAIN-CONTAINING PROTEIN"/>
    <property type="match status" value="1"/>
</dbReference>
<dbReference type="EMBL" id="NKQK01000021">
    <property type="protein sequence ID" value="PSR99866.1"/>
    <property type="molecule type" value="Genomic_DNA"/>
</dbReference>
<dbReference type="InParanoid" id="A0A2R6Q0C4"/>
<evidence type="ECO:0000256" key="2">
    <source>
        <dbReference type="ARBA" id="ARBA00004123"/>
    </source>
</evidence>
<dbReference type="FunFam" id="2.60.120.650:FF:000045">
    <property type="entry name" value="F-box protein At1g78280"/>
    <property type="match status" value="1"/>
</dbReference>
<feature type="domain" description="F-box" evidence="8">
    <location>
        <begin position="20"/>
        <end position="66"/>
    </location>
</feature>
<evidence type="ECO:0000259" key="8">
    <source>
        <dbReference type="PROSITE" id="PS50181"/>
    </source>
</evidence>
<evidence type="ECO:0000256" key="1">
    <source>
        <dbReference type="ARBA" id="ARBA00001954"/>
    </source>
</evidence>
<dbReference type="SMART" id="SM00558">
    <property type="entry name" value="JmjC"/>
    <property type="match status" value="1"/>
</dbReference>
<organism evidence="10 11">
    <name type="scientific">Actinidia chinensis var. chinensis</name>
    <name type="common">Chinese soft-hair kiwi</name>
    <dbReference type="NCBI Taxonomy" id="1590841"/>
    <lineage>
        <taxon>Eukaryota</taxon>
        <taxon>Viridiplantae</taxon>
        <taxon>Streptophyta</taxon>
        <taxon>Embryophyta</taxon>
        <taxon>Tracheophyta</taxon>
        <taxon>Spermatophyta</taxon>
        <taxon>Magnoliopsida</taxon>
        <taxon>eudicotyledons</taxon>
        <taxon>Gunneridae</taxon>
        <taxon>Pentapetalae</taxon>
        <taxon>asterids</taxon>
        <taxon>Ericales</taxon>
        <taxon>Actinidiaceae</taxon>
        <taxon>Actinidia</taxon>
    </lineage>
</organism>
<keyword evidence="5" id="KW-0560">Oxidoreductase</keyword>
<feature type="domain" description="JmjC" evidence="9">
    <location>
        <begin position="223"/>
        <end position="386"/>
    </location>
</feature>
<keyword evidence="4" id="KW-0479">Metal-binding</keyword>
<evidence type="ECO:0000256" key="7">
    <source>
        <dbReference type="ARBA" id="ARBA00023242"/>
    </source>
</evidence>
<dbReference type="InterPro" id="IPR036047">
    <property type="entry name" value="F-box-like_dom_sf"/>
</dbReference>
<dbReference type="Gene3D" id="2.60.120.650">
    <property type="entry name" value="Cupin"/>
    <property type="match status" value="1"/>
</dbReference>
<dbReference type="FunCoup" id="A0A2R6Q0C4">
    <property type="interactions" value="1668"/>
</dbReference>